<dbReference type="InterPro" id="IPR009088">
    <property type="entry name" value="TFIIA_b-brl"/>
</dbReference>
<evidence type="ECO:0000256" key="2">
    <source>
        <dbReference type="ARBA" id="ARBA00010059"/>
    </source>
</evidence>
<evidence type="ECO:0000313" key="6">
    <source>
        <dbReference type="EMBL" id="KAL1882275.1"/>
    </source>
</evidence>
<evidence type="ECO:0000256" key="5">
    <source>
        <dbReference type="SAM" id="MobiDB-lite"/>
    </source>
</evidence>
<keyword evidence="3" id="KW-0804">Transcription</keyword>
<dbReference type="Gene3D" id="1.10.287.100">
    <property type="match status" value="1"/>
</dbReference>
<dbReference type="PANTHER" id="PTHR12694:SF8">
    <property type="entry name" value="TRANSCRIPTION INITIATION FACTOR IIA SUBUNIT 1"/>
    <property type="match status" value="1"/>
</dbReference>
<accession>A0ABR3Y2V4</accession>
<evidence type="ECO:0000313" key="7">
    <source>
        <dbReference type="Proteomes" id="UP001583177"/>
    </source>
</evidence>
<dbReference type="SUPFAM" id="SSF50784">
    <property type="entry name" value="Transcription factor IIA (TFIIA), beta-barrel domain"/>
    <property type="match status" value="1"/>
</dbReference>
<feature type="region of interest" description="Disordered" evidence="5">
    <location>
        <begin position="98"/>
        <end position="194"/>
    </location>
</feature>
<proteinExistence type="inferred from homology"/>
<name>A0ABR3Y2V4_9PEZI</name>
<feature type="compositionally biased region" description="Low complexity" evidence="5">
    <location>
        <begin position="254"/>
        <end position="278"/>
    </location>
</feature>
<sequence>MSNASVGNIYHQIINEVIEASRVDFEDQGVGEEVLEELRKGWQVKLSKLQVAAFPWDPPPPPAAQAPAQALAQAHAQAQVEVQAQAQAQARAQAQAQQAVPATQPGPGVSAAASVQQMSTPSYTSATLSPQPAPNAQSQPLANGLPGPSQTAGGYNGRPESMKPEPLIKQEPGLANNGMQQPPNQANSSQYNNAGPNIAAQRAAAQLQTTYGPRAAASISAIQGYGQGGQPQNSQIPPRPGGAAQPNQGQRLPQQAQYNQQMASQLAMQQQQQQQRGVQPPPRPGQQNNGFQQSQVDGPADDYEGVLMRRDQDGKTSEVGRVEIDHMLHDQIAARAKQMEGGGLMLPLKEATKHKSMGKKPAFSGPSGFDGGFDGIDDDIKKEEVDEDAINSDLDDPDEVDIADDDDEENMGHIMLCMYDKVQRVKNKWKCTMKDGVLNVNGKDYVFHKATGEYEW</sequence>
<feature type="compositionally biased region" description="Low complexity" evidence="5">
    <location>
        <begin position="128"/>
        <end position="143"/>
    </location>
</feature>
<dbReference type="Pfam" id="PF03153">
    <property type="entry name" value="TFIIA"/>
    <property type="match status" value="1"/>
</dbReference>
<feature type="compositionally biased region" description="Polar residues" evidence="5">
    <location>
        <begin position="177"/>
        <end position="194"/>
    </location>
</feature>
<feature type="compositionally biased region" description="Polar residues" evidence="5">
    <location>
        <begin position="113"/>
        <end position="127"/>
    </location>
</feature>
<comment type="similarity">
    <text evidence="2">Belongs to the TFIIA subunit 1 family.</text>
</comment>
<keyword evidence="7" id="KW-1185">Reference proteome</keyword>
<dbReference type="Gene3D" id="2.30.18.10">
    <property type="entry name" value="Transcription factor IIA (TFIIA), beta-barrel domain"/>
    <property type="match status" value="1"/>
</dbReference>
<keyword evidence="4" id="KW-0539">Nucleus</keyword>
<evidence type="ECO:0000256" key="4">
    <source>
        <dbReference type="ARBA" id="ARBA00023242"/>
    </source>
</evidence>
<dbReference type="InterPro" id="IPR004855">
    <property type="entry name" value="TFIIA_asu/bsu"/>
</dbReference>
<organism evidence="6 7">
    <name type="scientific">Diaporthe australafricana</name>
    <dbReference type="NCBI Taxonomy" id="127596"/>
    <lineage>
        <taxon>Eukaryota</taxon>
        <taxon>Fungi</taxon>
        <taxon>Dikarya</taxon>
        <taxon>Ascomycota</taxon>
        <taxon>Pezizomycotina</taxon>
        <taxon>Sordariomycetes</taxon>
        <taxon>Sordariomycetidae</taxon>
        <taxon>Diaporthales</taxon>
        <taxon>Diaporthaceae</taxon>
        <taxon>Diaporthe</taxon>
    </lineage>
</organism>
<evidence type="ECO:0000256" key="3">
    <source>
        <dbReference type="ARBA" id="ARBA00023163"/>
    </source>
</evidence>
<evidence type="ECO:0000256" key="1">
    <source>
        <dbReference type="ARBA" id="ARBA00004123"/>
    </source>
</evidence>
<feature type="region of interest" description="Disordered" evidence="5">
    <location>
        <begin position="224"/>
        <end position="301"/>
    </location>
</feature>
<comment type="caution">
    <text evidence="6">The sequence shown here is derived from an EMBL/GenBank/DDBJ whole genome shotgun (WGS) entry which is preliminary data.</text>
</comment>
<reference evidence="6 7" key="1">
    <citation type="journal article" date="2024" name="IMA Fungus">
        <title>IMA Genome - F19 : A genome assembly and annotation guide to empower mycologists, including annotated draft genome sequences of Ceratocystis pirilliformis, Diaporthe australafricana, Fusarium ophioides, Paecilomyces lecythidis, and Sporothrix stenoceras.</title>
        <authorList>
            <person name="Aylward J."/>
            <person name="Wilson A.M."/>
            <person name="Visagie C.M."/>
            <person name="Spraker J."/>
            <person name="Barnes I."/>
            <person name="Buitendag C."/>
            <person name="Ceriani C."/>
            <person name="Del Mar Angel L."/>
            <person name="du Plessis D."/>
            <person name="Fuchs T."/>
            <person name="Gasser K."/>
            <person name="Kramer D."/>
            <person name="Li W."/>
            <person name="Munsamy K."/>
            <person name="Piso A."/>
            <person name="Price J.L."/>
            <person name="Sonnekus B."/>
            <person name="Thomas C."/>
            <person name="van der Nest A."/>
            <person name="van Dijk A."/>
            <person name="van Heerden A."/>
            <person name="van Vuuren N."/>
            <person name="Yilmaz N."/>
            <person name="Duong T.A."/>
            <person name="van der Merwe N.A."/>
            <person name="Wingfield M.J."/>
            <person name="Wingfield B.D."/>
        </authorList>
    </citation>
    <scope>NUCLEOTIDE SEQUENCE [LARGE SCALE GENOMIC DNA]</scope>
    <source>
        <strain evidence="6 7">CMW 18300</strain>
    </source>
</reference>
<dbReference type="CDD" id="cd07976">
    <property type="entry name" value="TFIIA_alpha_beta_like"/>
    <property type="match status" value="1"/>
</dbReference>
<dbReference type="PANTHER" id="PTHR12694">
    <property type="entry name" value="TRANSCRIPTION INITIATION FACTOR IIA SUBUNIT 1"/>
    <property type="match status" value="1"/>
</dbReference>
<protein>
    <submittedName>
        <fullName evidence="6">Transcription factor IIA subunit alpha</fullName>
    </submittedName>
</protein>
<feature type="compositionally biased region" description="Low complexity" evidence="5">
    <location>
        <begin position="98"/>
        <end position="107"/>
    </location>
</feature>
<gene>
    <name evidence="6" type="primary">TOA1</name>
    <name evidence="6" type="ORF">Daus18300_000761</name>
</gene>
<dbReference type="EMBL" id="JAWRVE010000004">
    <property type="protein sequence ID" value="KAL1882275.1"/>
    <property type="molecule type" value="Genomic_DNA"/>
</dbReference>
<comment type="subcellular location">
    <subcellularLocation>
        <location evidence="1">Nucleus</location>
    </subcellularLocation>
</comment>
<dbReference type="SMART" id="SM01371">
    <property type="entry name" value="TFIIA"/>
    <property type="match status" value="1"/>
</dbReference>
<dbReference type="Proteomes" id="UP001583177">
    <property type="component" value="Unassembled WGS sequence"/>
</dbReference>
<dbReference type="SUPFAM" id="SSF47396">
    <property type="entry name" value="Transcription factor IIA (TFIIA), alpha-helical domain"/>
    <property type="match status" value="1"/>
</dbReference>